<protein>
    <submittedName>
        <fullName evidence="1">Uncharacterized protein</fullName>
    </submittedName>
</protein>
<evidence type="ECO:0000313" key="2">
    <source>
        <dbReference type="Proteomes" id="UP000281738"/>
    </source>
</evidence>
<dbReference type="Proteomes" id="UP000281738">
    <property type="component" value="Unassembled WGS sequence"/>
</dbReference>
<dbReference type="AlphaFoldDB" id="A0A3N2CSZ5"/>
<proteinExistence type="predicted"/>
<dbReference type="RefSeq" id="WP_123389640.1">
    <property type="nucleotide sequence ID" value="NZ_RKHO01000001.1"/>
</dbReference>
<comment type="caution">
    <text evidence="1">The sequence shown here is derived from an EMBL/GenBank/DDBJ whole genome shotgun (WGS) entry which is preliminary data.</text>
</comment>
<keyword evidence="2" id="KW-1185">Reference proteome</keyword>
<gene>
    <name evidence="1" type="ORF">EDD33_1338</name>
</gene>
<evidence type="ECO:0000313" key="1">
    <source>
        <dbReference type="EMBL" id="ROR90498.1"/>
    </source>
</evidence>
<name>A0A3N2CSZ5_9ACTN</name>
<dbReference type="OrthoDB" id="3828153at2"/>
<organism evidence="1 2">
    <name type="scientific">Nocardioides aurantiacus</name>
    <dbReference type="NCBI Taxonomy" id="86796"/>
    <lineage>
        <taxon>Bacteria</taxon>
        <taxon>Bacillati</taxon>
        <taxon>Actinomycetota</taxon>
        <taxon>Actinomycetes</taxon>
        <taxon>Propionibacteriales</taxon>
        <taxon>Nocardioidaceae</taxon>
        <taxon>Nocardioides</taxon>
    </lineage>
</organism>
<dbReference type="EMBL" id="RKHO01000001">
    <property type="protein sequence ID" value="ROR90498.1"/>
    <property type="molecule type" value="Genomic_DNA"/>
</dbReference>
<reference evidence="1 2" key="1">
    <citation type="submission" date="2018-11" db="EMBL/GenBank/DDBJ databases">
        <title>Sequencing the genomes of 1000 actinobacteria strains.</title>
        <authorList>
            <person name="Klenk H.-P."/>
        </authorList>
    </citation>
    <scope>NUCLEOTIDE SEQUENCE [LARGE SCALE GENOMIC DNA]</scope>
    <source>
        <strain evidence="1 2">DSM 12652</strain>
    </source>
</reference>
<sequence length="111" mass="11665">MALFRRKPEVQPAVEDLETASVVVAGHDLALRDVVVGARVDRGRLGVEVHHPVFADLGPDHRDEAAKAVLAATLGLPLAAQVVAEVVPATQTPIDSFGLPALRSFVESLTG</sequence>
<accession>A0A3N2CSZ5</accession>